<dbReference type="Gene3D" id="3.90.550.20">
    <property type="match status" value="1"/>
</dbReference>
<keyword evidence="8" id="KW-1185">Reference proteome</keyword>
<evidence type="ECO:0000313" key="8">
    <source>
        <dbReference type="Proteomes" id="UP000019140"/>
    </source>
</evidence>
<evidence type="ECO:0000313" key="7">
    <source>
        <dbReference type="EMBL" id="ETX04557.1"/>
    </source>
</evidence>
<dbReference type="HOGENOM" id="CLU_086357_0_0_7"/>
<comment type="subcellular location">
    <subcellularLocation>
        <location evidence="1">Golgi apparatus membrane</location>
        <topology evidence="1">Single-pass type II membrane protein</topology>
    </subcellularLocation>
</comment>
<dbReference type="InterPro" id="IPR007577">
    <property type="entry name" value="GlycoTrfase_DXD_sugar-bd_CS"/>
</dbReference>
<evidence type="ECO:0000256" key="2">
    <source>
        <dbReference type="ARBA" id="ARBA00022676"/>
    </source>
</evidence>
<dbReference type="GO" id="GO:0016020">
    <property type="term" value="C:membrane"/>
    <property type="evidence" value="ECO:0007669"/>
    <property type="project" value="GOC"/>
</dbReference>
<dbReference type="InterPro" id="IPR029044">
    <property type="entry name" value="Nucleotide-diphossugar_trans"/>
</dbReference>
<dbReference type="EMBL" id="AZHX01001193">
    <property type="protein sequence ID" value="ETX04557.1"/>
    <property type="molecule type" value="Genomic_DNA"/>
</dbReference>
<keyword evidence="2" id="KW-0328">Glycosyltransferase</keyword>
<gene>
    <name evidence="7" type="ORF">ETSY2_28135</name>
</gene>
<dbReference type="InterPro" id="IPR007652">
    <property type="entry name" value="A1-4-GlycosylTfrase_dom"/>
</dbReference>
<dbReference type="SUPFAM" id="SSF53448">
    <property type="entry name" value="Nucleotide-diphospho-sugar transferases"/>
    <property type="match status" value="1"/>
</dbReference>
<dbReference type="AlphaFoldDB" id="W4M4J3"/>
<sequence>MNDVIQGLWIGTALSTMERLSIASFIRQGHPYHLYVYEDVGNVPTGTVVKDGNEILPASAIFQYRRTKSYAGFANFFRYKLLLDKGGWWVDTDVICLKPFNFEADHVFATEWVHREPYVTSGIIKAPAASRVMAYAWDICQQQNIETLQPGETGPRLMTKAVETFELHSYVQPPHVFCPLGYIEWDKVLEPQVDWTFDKTTCAIHLWNEMWRQGNYDKNSRYHPDCLYEQLQRRYFEV</sequence>
<dbReference type="GO" id="GO:0016758">
    <property type="term" value="F:hexosyltransferase activity"/>
    <property type="evidence" value="ECO:0007669"/>
    <property type="project" value="TreeGrafter"/>
</dbReference>
<evidence type="ECO:0000256" key="1">
    <source>
        <dbReference type="ARBA" id="ARBA00004323"/>
    </source>
</evidence>
<name>W4M4J3_9BACT</name>
<dbReference type="Pfam" id="PF04488">
    <property type="entry name" value="Gly_transf_sug"/>
    <property type="match status" value="1"/>
</dbReference>
<dbReference type="Pfam" id="PF04572">
    <property type="entry name" value="Gb3_synth"/>
    <property type="match status" value="1"/>
</dbReference>
<feature type="domain" description="Alpha 1,4-glycosyltransferase" evidence="6">
    <location>
        <begin position="170"/>
        <end position="235"/>
    </location>
</feature>
<keyword evidence="3" id="KW-0808">Transferase</keyword>
<organism evidence="7 8">
    <name type="scientific">Candidatus Entotheonella gemina</name>
    <dbReference type="NCBI Taxonomy" id="1429439"/>
    <lineage>
        <taxon>Bacteria</taxon>
        <taxon>Pseudomonadati</taxon>
        <taxon>Nitrospinota/Tectimicrobiota group</taxon>
        <taxon>Candidatus Tectimicrobiota</taxon>
        <taxon>Candidatus Entotheonellia</taxon>
        <taxon>Candidatus Entotheonellales</taxon>
        <taxon>Candidatus Entotheonellaceae</taxon>
        <taxon>Candidatus Entotheonella</taxon>
    </lineage>
</organism>
<dbReference type="PANTHER" id="PTHR12042:SF21">
    <property type="entry name" value="ALPHA1,4-GALACTOSYLTRANSFERASE 1-RELATED"/>
    <property type="match status" value="1"/>
</dbReference>
<evidence type="ECO:0000256" key="4">
    <source>
        <dbReference type="ARBA" id="ARBA00023034"/>
    </source>
</evidence>
<comment type="caution">
    <text evidence="7">The sequence shown here is derived from an EMBL/GenBank/DDBJ whole genome shotgun (WGS) entry which is preliminary data.</text>
</comment>
<reference evidence="7 8" key="1">
    <citation type="journal article" date="2014" name="Nature">
        <title>An environmental bacterial taxon with a large and distinct metabolic repertoire.</title>
        <authorList>
            <person name="Wilson M.C."/>
            <person name="Mori T."/>
            <person name="Ruckert C."/>
            <person name="Uria A.R."/>
            <person name="Helf M.J."/>
            <person name="Takada K."/>
            <person name="Gernert C."/>
            <person name="Steffens U.A."/>
            <person name="Heycke N."/>
            <person name="Schmitt S."/>
            <person name="Rinke C."/>
            <person name="Helfrich E.J."/>
            <person name="Brachmann A.O."/>
            <person name="Gurgui C."/>
            <person name="Wakimoto T."/>
            <person name="Kracht M."/>
            <person name="Crusemann M."/>
            <person name="Hentschel U."/>
            <person name="Abe I."/>
            <person name="Matsunaga S."/>
            <person name="Kalinowski J."/>
            <person name="Takeyama H."/>
            <person name="Piel J."/>
        </authorList>
    </citation>
    <scope>NUCLEOTIDE SEQUENCE [LARGE SCALE GENOMIC DNA]</scope>
    <source>
        <strain evidence="8">TSY2</strain>
    </source>
</reference>
<dbReference type="Proteomes" id="UP000019140">
    <property type="component" value="Unassembled WGS sequence"/>
</dbReference>
<accession>W4M4J3</accession>
<keyword evidence="4" id="KW-0333">Golgi apparatus</keyword>
<keyword evidence="5" id="KW-0472">Membrane</keyword>
<dbReference type="GO" id="GO:0006688">
    <property type="term" value="P:glycosphingolipid biosynthetic process"/>
    <property type="evidence" value="ECO:0007669"/>
    <property type="project" value="TreeGrafter"/>
</dbReference>
<protein>
    <recommendedName>
        <fullName evidence="6">Alpha 1,4-glycosyltransferase domain-containing protein</fullName>
    </recommendedName>
</protein>
<evidence type="ECO:0000256" key="3">
    <source>
        <dbReference type="ARBA" id="ARBA00022679"/>
    </source>
</evidence>
<dbReference type="PANTHER" id="PTHR12042">
    <property type="entry name" value="LACTOSYLCERAMIDE 4-ALPHA-GALACTOSYLTRANSFERASE ALPHA- 1,4-GALACTOSYLTRANSFERASE"/>
    <property type="match status" value="1"/>
</dbReference>
<evidence type="ECO:0000256" key="5">
    <source>
        <dbReference type="ARBA" id="ARBA00023136"/>
    </source>
</evidence>
<proteinExistence type="predicted"/>
<dbReference type="InterPro" id="IPR051981">
    <property type="entry name" value="Glycosyltransf_32"/>
</dbReference>
<evidence type="ECO:0000259" key="6">
    <source>
        <dbReference type="Pfam" id="PF04572"/>
    </source>
</evidence>